<accession>A0ABU6VWD2</accession>
<proteinExistence type="predicted"/>
<organism evidence="1 2">
    <name type="scientific">Stylosanthes scabra</name>
    <dbReference type="NCBI Taxonomy" id="79078"/>
    <lineage>
        <taxon>Eukaryota</taxon>
        <taxon>Viridiplantae</taxon>
        <taxon>Streptophyta</taxon>
        <taxon>Embryophyta</taxon>
        <taxon>Tracheophyta</taxon>
        <taxon>Spermatophyta</taxon>
        <taxon>Magnoliopsida</taxon>
        <taxon>eudicotyledons</taxon>
        <taxon>Gunneridae</taxon>
        <taxon>Pentapetalae</taxon>
        <taxon>rosids</taxon>
        <taxon>fabids</taxon>
        <taxon>Fabales</taxon>
        <taxon>Fabaceae</taxon>
        <taxon>Papilionoideae</taxon>
        <taxon>50 kb inversion clade</taxon>
        <taxon>dalbergioids sensu lato</taxon>
        <taxon>Dalbergieae</taxon>
        <taxon>Pterocarpus clade</taxon>
        <taxon>Stylosanthes</taxon>
    </lineage>
</organism>
<reference evidence="1 2" key="1">
    <citation type="journal article" date="2023" name="Plants (Basel)">
        <title>Bridging the Gap: Combining Genomics and Transcriptomics Approaches to Understand Stylosanthes scabra, an Orphan Legume from the Brazilian Caatinga.</title>
        <authorList>
            <person name="Ferreira-Neto J.R.C."/>
            <person name="da Silva M.D."/>
            <person name="Binneck E."/>
            <person name="de Melo N.F."/>
            <person name="da Silva R.H."/>
            <person name="de Melo A.L.T.M."/>
            <person name="Pandolfi V."/>
            <person name="Bustamante F.O."/>
            <person name="Brasileiro-Vidal A.C."/>
            <person name="Benko-Iseppon A.M."/>
        </authorList>
    </citation>
    <scope>NUCLEOTIDE SEQUENCE [LARGE SCALE GENOMIC DNA]</scope>
    <source>
        <tissue evidence="1">Leaves</tissue>
    </source>
</reference>
<keyword evidence="2" id="KW-1185">Reference proteome</keyword>
<evidence type="ECO:0000313" key="2">
    <source>
        <dbReference type="Proteomes" id="UP001341840"/>
    </source>
</evidence>
<protein>
    <submittedName>
        <fullName evidence="1">Uncharacterized protein</fullName>
    </submittedName>
</protein>
<evidence type="ECO:0000313" key="1">
    <source>
        <dbReference type="EMBL" id="MED6176118.1"/>
    </source>
</evidence>
<dbReference type="Proteomes" id="UP001341840">
    <property type="component" value="Unassembled WGS sequence"/>
</dbReference>
<sequence>MVVVVTEEDEIEGDVDFREIDHSVNSVARLDMLCKPVTTASFHQSQPRTYLAATPTTPESSWYAYSGASLHVTTEHSNIMQHSDSHQGPEQLYVSNGKRVTKELLLKGKAERGIYSFDNLVISRISQNQHPTMCTHTPVSTLRQIRKIATAY</sequence>
<dbReference type="EMBL" id="JASCZI010152425">
    <property type="protein sequence ID" value="MED6176118.1"/>
    <property type="molecule type" value="Genomic_DNA"/>
</dbReference>
<comment type="caution">
    <text evidence="1">The sequence shown here is derived from an EMBL/GenBank/DDBJ whole genome shotgun (WGS) entry which is preliminary data.</text>
</comment>
<gene>
    <name evidence="1" type="ORF">PIB30_084839</name>
</gene>
<name>A0ABU6VWD2_9FABA</name>